<name>A0A7T7L279_9ACTN</name>
<protein>
    <submittedName>
        <fullName evidence="1">Uncharacterized protein</fullName>
    </submittedName>
</protein>
<keyword evidence="2" id="KW-1185">Reference proteome</keyword>
<accession>A0A7T7L279</accession>
<gene>
    <name evidence="1" type="ORF">JEQ17_40760</name>
</gene>
<reference evidence="1 2" key="1">
    <citation type="submission" date="2020-12" db="EMBL/GenBank/DDBJ databases">
        <title>A novel species.</title>
        <authorList>
            <person name="Li K."/>
        </authorList>
    </citation>
    <scope>NUCLEOTIDE SEQUENCE [LARGE SCALE GENOMIC DNA]</scope>
    <source>
        <strain evidence="1 2">ZYC-3</strain>
    </source>
</reference>
<dbReference type="Proteomes" id="UP000595636">
    <property type="component" value="Chromosome"/>
</dbReference>
<organism evidence="1 2">
    <name type="scientific">Streptomyces liliifuscus</name>
    <dbReference type="NCBI Taxonomy" id="2797636"/>
    <lineage>
        <taxon>Bacteria</taxon>
        <taxon>Bacillati</taxon>
        <taxon>Actinomycetota</taxon>
        <taxon>Actinomycetes</taxon>
        <taxon>Kitasatosporales</taxon>
        <taxon>Streptomycetaceae</taxon>
        <taxon>Streptomyces</taxon>
    </lineage>
</organism>
<evidence type="ECO:0000313" key="2">
    <source>
        <dbReference type="Proteomes" id="UP000595636"/>
    </source>
</evidence>
<proteinExistence type="predicted"/>
<dbReference type="RefSeq" id="WP_200399922.1">
    <property type="nucleotide sequence ID" value="NZ_CP066831.1"/>
</dbReference>
<dbReference type="EMBL" id="CP066831">
    <property type="protein sequence ID" value="QQM45113.1"/>
    <property type="molecule type" value="Genomic_DNA"/>
</dbReference>
<sequence length="112" mass="12321">MNASTHEVKATRTATPVLVLAIEPVPGLRVYEEPEELRHPDGKSHPWRLGHHSGLAMAAFTSQEDAINGAHQVADCADWTRPATELRTDPGFDLTGYYDRLMEKTSGLLIAN</sequence>
<dbReference type="AlphaFoldDB" id="A0A7T7L279"/>
<dbReference type="KEGG" id="slf:JEQ17_40760"/>
<evidence type="ECO:0000313" key="1">
    <source>
        <dbReference type="EMBL" id="QQM45113.1"/>
    </source>
</evidence>